<dbReference type="EMBL" id="JAXUIC010000012">
    <property type="protein sequence ID" value="KAK4557740.1"/>
    <property type="molecule type" value="Genomic_DNA"/>
</dbReference>
<evidence type="ECO:0000313" key="6">
    <source>
        <dbReference type="Proteomes" id="UP001324115"/>
    </source>
</evidence>
<dbReference type="AlphaFoldDB" id="A0AAN7HUS2"/>
<proteinExistence type="inferred from homology"/>
<keyword evidence="6" id="KW-1185">Reference proteome</keyword>
<dbReference type="PRINTS" id="PR00420">
    <property type="entry name" value="RNGMNOXGNASE"/>
</dbReference>
<dbReference type="Proteomes" id="UP001324115">
    <property type="component" value="Unassembled WGS sequence"/>
</dbReference>
<organism evidence="5 6">
    <name type="scientific">Quercus rubra</name>
    <name type="common">Northern red oak</name>
    <name type="synonym">Quercus borealis</name>
    <dbReference type="NCBI Taxonomy" id="3512"/>
    <lineage>
        <taxon>Eukaryota</taxon>
        <taxon>Viridiplantae</taxon>
        <taxon>Streptophyta</taxon>
        <taxon>Embryophyta</taxon>
        <taxon>Tracheophyta</taxon>
        <taxon>Spermatophyta</taxon>
        <taxon>Magnoliopsida</taxon>
        <taxon>eudicotyledons</taxon>
        <taxon>Gunneridae</taxon>
        <taxon>Pentapetalae</taxon>
        <taxon>rosids</taxon>
        <taxon>fabids</taxon>
        <taxon>Fagales</taxon>
        <taxon>Fagaceae</taxon>
        <taxon>Quercus</taxon>
    </lineage>
</organism>
<protein>
    <recommendedName>
        <fullName evidence="4">FAD-binding domain-containing protein</fullName>
    </recommendedName>
</protein>
<dbReference type="GO" id="GO:0071949">
    <property type="term" value="F:FAD binding"/>
    <property type="evidence" value="ECO:0007669"/>
    <property type="project" value="InterPro"/>
</dbReference>
<dbReference type="Pfam" id="PF01494">
    <property type="entry name" value="FAD_binding_3"/>
    <property type="match status" value="1"/>
</dbReference>
<dbReference type="InterPro" id="IPR044560">
    <property type="entry name" value="MOase"/>
</dbReference>
<evidence type="ECO:0000259" key="4">
    <source>
        <dbReference type="Pfam" id="PF01494"/>
    </source>
</evidence>
<dbReference type="InterPro" id="IPR036188">
    <property type="entry name" value="FAD/NAD-bd_sf"/>
</dbReference>
<dbReference type="InterPro" id="IPR002938">
    <property type="entry name" value="FAD-bd"/>
</dbReference>
<dbReference type="PANTHER" id="PTHR45934:SF9">
    <property type="entry name" value="FAD_NAD(P)-BINDING OXIDOREDUCTASE FAMILY PROTEIN"/>
    <property type="match status" value="1"/>
</dbReference>
<reference evidence="5 6" key="1">
    <citation type="journal article" date="2023" name="G3 (Bethesda)">
        <title>A haplotype-resolved chromosome-scale genome for Quercus rubra L. provides insights into the genetics of adaptive traits for red oak species.</title>
        <authorList>
            <person name="Kapoor B."/>
            <person name="Jenkins J."/>
            <person name="Schmutz J."/>
            <person name="Zhebentyayeva T."/>
            <person name="Kuelheim C."/>
            <person name="Coggeshall M."/>
            <person name="Heim C."/>
            <person name="Lasky J.R."/>
            <person name="Leites L."/>
            <person name="Islam-Faridi N."/>
            <person name="Romero-Severson J."/>
            <person name="DeLeo V.L."/>
            <person name="Lucas S.M."/>
            <person name="Lazic D."/>
            <person name="Gailing O."/>
            <person name="Carlson J."/>
            <person name="Staton M."/>
        </authorList>
    </citation>
    <scope>NUCLEOTIDE SEQUENCE [LARGE SCALE GENOMIC DNA]</scope>
    <source>
        <strain evidence="5">Pseudo-F2</strain>
    </source>
</reference>
<feature type="domain" description="FAD-binding" evidence="4">
    <location>
        <begin position="92"/>
        <end position="255"/>
    </location>
</feature>
<dbReference type="Gene3D" id="3.50.50.60">
    <property type="entry name" value="FAD/NAD(P)-binding domain"/>
    <property type="match status" value="1"/>
</dbReference>
<comment type="caution">
    <text evidence="5">The sequence shown here is derived from an EMBL/GenBank/DDBJ whole genome shotgun (WGS) entry which is preliminary data.</text>
</comment>
<name>A0AAN7HUS2_QUERU</name>
<keyword evidence="2" id="KW-0503">Monooxygenase</keyword>
<evidence type="ECO:0000256" key="3">
    <source>
        <dbReference type="ARBA" id="ARBA00024018"/>
    </source>
</evidence>
<dbReference type="SUPFAM" id="SSF51905">
    <property type="entry name" value="FAD/NAD(P)-binding domain"/>
    <property type="match status" value="1"/>
</dbReference>
<keyword evidence="1" id="KW-0560">Oxidoreductase</keyword>
<evidence type="ECO:0000256" key="1">
    <source>
        <dbReference type="ARBA" id="ARBA00023002"/>
    </source>
</evidence>
<dbReference type="PANTHER" id="PTHR45934">
    <property type="entry name" value="FAD/NAD(P)-BINDING OXIDOREDUCTASE FAMILY PROTEIN"/>
    <property type="match status" value="1"/>
</dbReference>
<evidence type="ECO:0000313" key="5">
    <source>
        <dbReference type="EMBL" id="KAK4557740.1"/>
    </source>
</evidence>
<evidence type="ECO:0000256" key="2">
    <source>
        <dbReference type="ARBA" id="ARBA00023033"/>
    </source>
</evidence>
<gene>
    <name evidence="5" type="ORF">RGQ29_007488</name>
</gene>
<dbReference type="GO" id="GO:0004497">
    <property type="term" value="F:monooxygenase activity"/>
    <property type="evidence" value="ECO:0007669"/>
    <property type="project" value="UniProtKB-KW"/>
</dbReference>
<sequence>MVTTRFLGWPTLDSLSLLISHKLCIGIANPEQPMATSSSYVLFLKSPRSPPSLTTPLSHNQSWFQSRMIRRTKPISTVLSVIKAQTNLRKEDTVIVGAGIAGLATALSLHRLGLRSLVLEQADSLRTGGTSLTLFKNGWRVLDAIGVGNDLRRQFLEIQGMVVKSDDGTEMRSFKFKDEDESQEVRAVERRILLETLANQLPQDAVQFSSKLANIERSENGEILLELENGTRLYAKVVIGCDGIRSPIAKWMGFSEPRYVGHCAFRGLGFYPEGQPYEPKVNYIYGRGLRAGYVPVSPTKVYWFICFNRPSPGLFCICYALAYSRDTSKMLKLKILIKRI</sequence>
<accession>A0AAN7HUS2</accession>
<comment type="similarity">
    <text evidence="3">Belongs to the 3-hydroxybenzoate 6-hydroxylase family.</text>
</comment>